<sequence length="84" mass="10178">MGLDGAVHKMLETELHFAYAVHRYSLDSFGRYVYSDNYREQLTRMFERRDIHVSTRRGHIQSSGWYIWKTHMDLRDSYMVICNE</sequence>
<organism evidence="1 2">
    <name type="scientific">Paramecium bursaria Chlorella virus NY2A</name>
    <name type="common">PBCV-NY2A</name>
    <dbReference type="NCBI Taxonomy" id="46021"/>
    <lineage>
        <taxon>Viruses</taxon>
        <taxon>Varidnaviria</taxon>
        <taxon>Bamfordvirae</taxon>
        <taxon>Nucleocytoviricota</taxon>
        <taxon>Megaviricetes</taxon>
        <taxon>Algavirales</taxon>
        <taxon>Phycodnaviridae</taxon>
        <taxon>Chlorovirus</taxon>
        <taxon>Chlorovirus americanus</taxon>
    </lineage>
</organism>
<reference evidence="1 2" key="1">
    <citation type="journal article" date="2007" name="Virology">
        <title>Sequence and annotation of the 369-kb NY-2A and the 345-kb AR158 viruses that infect Chlorella NC64A.</title>
        <authorList>
            <person name="Fitzgerald L.A."/>
            <person name="Graves M.V."/>
            <person name="Li X."/>
            <person name="Feldblyum T."/>
            <person name="Nierman W.C."/>
            <person name="Van Etten J.L."/>
        </authorList>
    </citation>
    <scope>NUCLEOTIDE SEQUENCE [LARGE SCALE GENOMIC DNA]</scope>
    <source>
        <strain evidence="1 2">NY-2A</strain>
    </source>
</reference>
<dbReference type="RefSeq" id="YP_001497790.1">
    <property type="nucleotide sequence ID" value="NC_009898.1"/>
</dbReference>
<gene>
    <name evidence="1" type="primary">b594R</name>
    <name evidence="1" type="ORF">NY2A_b594R</name>
</gene>
<dbReference type="KEGG" id="vg:5659372"/>
<proteinExistence type="predicted"/>
<organismHost>
    <name type="scientific">Chlorella</name>
    <dbReference type="NCBI Taxonomy" id="3071"/>
</organismHost>
<dbReference type="EMBL" id="DQ491002">
    <property type="protein sequence ID" value="ABT14993.1"/>
    <property type="molecule type" value="Genomic_DNA"/>
</dbReference>
<keyword evidence="2" id="KW-1185">Reference proteome</keyword>
<evidence type="ECO:0000313" key="2">
    <source>
        <dbReference type="Proteomes" id="UP000202419"/>
    </source>
</evidence>
<accession>A7IXB9</accession>
<protein>
    <submittedName>
        <fullName evidence="1">Uncharacterized protein b594R</fullName>
    </submittedName>
</protein>
<dbReference type="Proteomes" id="UP000202419">
    <property type="component" value="Segment"/>
</dbReference>
<evidence type="ECO:0000313" key="1">
    <source>
        <dbReference type="EMBL" id="ABT14993.1"/>
    </source>
</evidence>
<name>A7IXB9_PBCVN</name>
<dbReference type="GeneID" id="5659372"/>